<dbReference type="GO" id="GO:0005829">
    <property type="term" value="C:cytosol"/>
    <property type="evidence" value="ECO:0007669"/>
    <property type="project" value="TreeGrafter"/>
</dbReference>
<reference evidence="5" key="2">
    <citation type="submission" date="2022-06" db="UniProtKB">
        <authorList>
            <consortium name="EnsemblMetazoa"/>
        </authorList>
    </citation>
    <scope>IDENTIFICATION</scope>
    <source>
        <strain evidence="5">DF5081</strain>
    </source>
</reference>
<feature type="coiled-coil region" evidence="1">
    <location>
        <begin position="182"/>
        <end position="209"/>
    </location>
</feature>
<dbReference type="PANTHER" id="PTHR23025:SF3">
    <property type="entry name" value="HORMONE-SENSITIVE LIPASE"/>
    <property type="match status" value="1"/>
</dbReference>
<dbReference type="GO" id="GO:0008203">
    <property type="term" value="P:cholesterol metabolic process"/>
    <property type="evidence" value="ECO:0007669"/>
    <property type="project" value="InterPro"/>
</dbReference>
<organism evidence="5 6">
    <name type="scientific">Caenorhabditis japonica</name>
    <dbReference type="NCBI Taxonomy" id="281687"/>
    <lineage>
        <taxon>Eukaryota</taxon>
        <taxon>Metazoa</taxon>
        <taxon>Ecdysozoa</taxon>
        <taxon>Nematoda</taxon>
        <taxon>Chromadorea</taxon>
        <taxon>Rhabditida</taxon>
        <taxon>Rhabditina</taxon>
        <taxon>Rhabditomorpha</taxon>
        <taxon>Rhabditoidea</taxon>
        <taxon>Rhabditidae</taxon>
        <taxon>Peloderinae</taxon>
        <taxon>Caenorhabditis</taxon>
    </lineage>
</organism>
<accession>A0A8R1HXG5</accession>
<dbReference type="Pfam" id="PF07859">
    <property type="entry name" value="Abhydrolase_3"/>
    <property type="match status" value="2"/>
</dbReference>
<dbReference type="Gene3D" id="3.40.50.1820">
    <property type="entry name" value="alpha/beta hydrolase"/>
    <property type="match status" value="2"/>
</dbReference>
<proteinExistence type="predicted"/>
<keyword evidence="1" id="KW-0175">Coiled coil</keyword>
<feature type="compositionally biased region" description="Polar residues" evidence="2">
    <location>
        <begin position="801"/>
        <end position="816"/>
    </location>
</feature>
<dbReference type="AlphaFoldDB" id="A0A8R1HXG5"/>
<keyword evidence="6" id="KW-1185">Reference proteome</keyword>
<dbReference type="GO" id="GO:0019433">
    <property type="term" value="P:triglyceride catabolic process"/>
    <property type="evidence" value="ECO:0007669"/>
    <property type="project" value="TreeGrafter"/>
</dbReference>
<dbReference type="GO" id="GO:0004771">
    <property type="term" value="F:sterol ester esterase activity"/>
    <property type="evidence" value="ECO:0007669"/>
    <property type="project" value="TreeGrafter"/>
</dbReference>
<evidence type="ECO:0000259" key="4">
    <source>
        <dbReference type="Pfam" id="PF07859"/>
    </source>
</evidence>
<feature type="region of interest" description="Disordered" evidence="2">
    <location>
        <begin position="786"/>
        <end position="867"/>
    </location>
</feature>
<dbReference type="Proteomes" id="UP000005237">
    <property type="component" value="Unassembled WGS sequence"/>
</dbReference>
<dbReference type="PANTHER" id="PTHR23025">
    <property type="entry name" value="TRIACYLGLYCEROL LIPASE"/>
    <property type="match status" value="1"/>
</dbReference>
<feature type="compositionally biased region" description="Polar residues" evidence="2">
    <location>
        <begin position="824"/>
        <end position="858"/>
    </location>
</feature>
<dbReference type="Pfam" id="PF06350">
    <property type="entry name" value="HSL_N"/>
    <property type="match status" value="1"/>
</dbReference>
<evidence type="ECO:0000313" key="6">
    <source>
        <dbReference type="Proteomes" id="UP000005237"/>
    </source>
</evidence>
<name>A0A8R1HXG5_CAEJA</name>
<feature type="domain" description="Hormone-sensitive lipase N-terminal" evidence="3">
    <location>
        <begin position="150"/>
        <end position="453"/>
    </location>
</feature>
<dbReference type="EnsemblMetazoa" id="CJA10039a.1">
    <property type="protein sequence ID" value="CJA10039a.1"/>
    <property type="gene ID" value="WBGene00129243"/>
</dbReference>
<dbReference type="InterPro" id="IPR029058">
    <property type="entry name" value="AB_hydrolase_fold"/>
</dbReference>
<evidence type="ECO:0000313" key="5">
    <source>
        <dbReference type="EnsemblMetazoa" id="CJA10039a.1"/>
    </source>
</evidence>
<evidence type="ECO:0000256" key="2">
    <source>
        <dbReference type="SAM" id="MobiDB-lite"/>
    </source>
</evidence>
<dbReference type="InterPro" id="IPR010468">
    <property type="entry name" value="HSL_N"/>
</dbReference>
<feature type="domain" description="Alpha/beta hydrolase fold-3" evidence="4">
    <location>
        <begin position="468"/>
        <end position="616"/>
    </location>
</feature>
<feature type="domain" description="Alpha/beta hydrolase fold-3" evidence="4">
    <location>
        <begin position="917"/>
        <end position="1000"/>
    </location>
</feature>
<evidence type="ECO:0008006" key="7">
    <source>
        <dbReference type="Google" id="ProtNLM"/>
    </source>
</evidence>
<evidence type="ECO:0000256" key="1">
    <source>
        <dbReference type="SAM" id="Coils"/>
    </source>
</evidence>
<dbReference type="InterPro" id="IPR013094">
    <property type="entry name" value="AB_hydrolase_3"/>
</dbReference>
<protein>
    <recommendedName>
        <fullName evidence="7">Hormone-sensitive lipase</fullName>
    </recommendedName>
</protein>
<reference evidence="6" key="1">
    <citation type="submission" date="2010-08" db="EMBL/GenBank/DDBJ databases">
        <authorList>
            <consortium name="Caenorhabditis japonica Sequencing Consortium"/>
            <person name="Wilson R.K."/>
        </authorList>
    </citation>
    <scope>NUCLEOTIDE SEQUENCE [LARGE SCALE GENOMIC DNA]</scope>
    <source>
        <strain evidence="6">DF5081</strain>
    </source>
</reference>
<dbReference type="SUPFAM" id="SSF53474">
    <property type="entry name" value="alpha/beta-Hydrolases"/>
    <property type="match status" value="1"/>
</dbReference>
<evidence type="ECO:0000259" key="3">
    <source>
        <dbReference type="Pfam" id="PF06350"/>
    </source>
</evidence>
<sequence length="1035" mass="115712">MYVCMYTTTDSVGHSRVFILLPTKNEMPCHVTSLWREIEVEAEAGSSKSPPPNQALAFYSILTSRTTRVLCSLRLFRSFYSDSSNSLMPKRKFRTVCKRVISKIVIIRKLKGDFSTAWVTRIMSDSGGTKQQRRQQLNGRLSVDRCAILELIVQLCSDNAAHFEKIAQSGSNGYNERMPAVQAVLQASIEQLKENIKKLQEVAPKYDYDEKTPGNGYRSLICICDTTLLHVVSLQKAVFEQRGYFVFRISHFCKELEAYATVIDYLNKSIPLCLQSEKNMRGSLFPPLDGNYETYQEILRVMEKLDSSVFFGRPIGFQFSPSINKIFRIIGIVLATYSLSWEKGHGAIGSLINTGRFFLSPEQRAERIIKVTREADIDFCKGFWNLSELSNNMPKFFCPNMALNELREIPLEGPIPMEGKQGEIVMVPEPSAHTGSKPVQFRILSAVHRQNMSSSALSTTHPPSKYLILHCHGGGYVATSSKSHETYLRQWAKALNCPVVSVEYSLAPENPFPRPTEEVLFAYSWIINNPAAVGWTGEKIVMVGDSAGGNLIMSVNIRLIQLNIKRQPDGLVLCYTPFLFQYLPSPSRMLSVMDPLLHMGVVLRCVAAYTGAYGAQINNNKLKKSQDVLSDGSDMYASHRSLLDYVNEVQKTKVDFSGGCQSIVSLVQKSHDNDGFAKTKGNSYYKKEESNEDEKFSETKVCLEKDEDGIDSEDDALETTSIASVQVDADPYHIQLNHTMHDDDLISFLSHHPITKNAMSMTPDVSEDDIELIEASVELGLEATESLVVEDENKDSKSGDEISTVSTENIPEAQQTKRPRLLQMLSSVTSRESRDTQTAPSTPSQQPKPISHSNSMNGFNPPMHKRSLSQSLAVTAASTAAYALDNLQDWFDRPQREKQKLDRTMSRKDDGEGLEEVMEEEEKPSHLLELVSSGTVPRDPLISPMYADDETIRELPPCYFLACHMDPLLDDTIAFAGKLRDAGGKVMSVDVLSSVPHGFLNFTLISPECKKSGKICINRLKEALGVKVNSKDETH</sequence>
<dbReference type="GO" id="GO:0004806">
    <property type="term" value="F:triacylglycerol lipase activity"/>
    <property type="evidence" value="ECO:0007669"/>
    <property type="project" value="TreeGrafter"/>
</dbReference>